<dbReference type="InParanoid" id="A0A4W3GJ61"/>
<reference evidence="3" key="2">
    <citation type="journal article" date="2007" name="PLoS Biol.">
        <title>Survey sequencing and comparative analysis of the elephant shark (Callorhinchus milii) genome.</title>
        <authorList>
            <person name="Venkatesh B."/>
            <person name="Kirkness E.F."/>
            <person name="Loh Y.H."/>
            <person name="Halpern A.L."/>
            <person name="Lee A.P."/>
            <person name="Johnson J."/>
            <person name="Dandona N."/>
            <person name="Viswanathan L.D."/>
            <person name="Tay A."/>
            <person name="Venter J.C."/>
            <person name="Strausberg R.L."/>
            <person name="Brenner S."/>
        </authorList>
    </citation>
    <scope>NUCLEOTIDE SEQUENCE [LARGE SCALE GENOMIC DNA]</scope>
</reference>
<accession>A0A4W3GJ61</accession>
<evidence type="ECO:0000313" key="2">
    <source>
        <dbReference type="Ensembl" id="ENSCMIP00000003386.1"/>
    </source>
</evidence>
<dbReference type="Ensembl" id="ENSCMIT00000003516.1">
    <property type="protein sequence ID" value="ENSCMIP00000003386.1"/>
    <property type="gene ID" value="ENSCMIG00000002028.1"/>
</dbReference>
<dbReference type="InterPro" id="IPR036179">
    <property type="entry name" value="Ig-like_dom_sf"/>
</dbReference>
<organism evidence="2 3">
    <name type="scientific">Callorhinchus milii</name>
    <name type="common">Ghost shark</name>
    <dbReference type="NCBI Taxonomy" id="7868"/>
    <lineage>
        <taxon>Eukaryota</taxon>
        <taxon>Metazoa</taxon>
        <taxon>Chordata</taxon>
        <taxon>Craniata</taxon>
        <taxon>Vertebrata</taxon>
        <taxon>Chondrichthyes</taxon>
        <taxon>Holocephali</taxon>
        <taxon>Chimaeriformes</taxon>
        <taxon>Callorhinchidae</taxon>
        <taxon>Callorhinchus</taxon>
    </lineage>
</organism>
<dbReference type="Pfam" id="PF07686">
    <property type="entry name" value="V-set"/>
    <property type="match status" value="1"/>
</dbReference>
<sequence>TSLTISLLISPVMALPSYVVSNGSSAVLLPCSPEAGTQFTDAVWDWYSPSRRNSQRVCVIRANTECDPPHHKGVSVADSNALQTGNVSLFLTPTLSQAGEYHCAVYNQQEMVYRSIVHLTVFNGELLHRPD</sequence>
<evidence type="ECO:0000313" key="3">
    <source>
        <dbReference type="Proteomes" id="UP000314986"/>
    </source>
</evidence>
<proteinExistence type="predicted"/>
<dbReference type="InterPro" id="IPR013783">
    <property type="entry name" value="Ig-like_fold"/>
</dbReference>
<feature type="domain" description="Ig-like" evidence="1">
    <location>
        <begin position="11"/>
        <end position="120"/>
    </location>
</feature>
<dbReference type="InterPro" id="IPR013106">
    <property type="entry name" value="Ig_V-set"/>
</dbReference>
<keyword evidence="3" id="KW-1185">Reference proteome</keyword>
<dbReference type="Gene3D" id="2.60.40.10">
    <property type="entry name" value="Immunoglobulins"/>
    <property type="match status" value="1"/>
</dbReference>
<protein>
    <recommendedName>
        <fullName evidence="1">Ig-like domain-containing protein</fullName>
    </recommendedName>
</protein>
<dbReference type="PROSITE" id="PS50835">
    <property type="entry name" value="IG_LIKE"/>
    <property type="match status" value="1"/>
</dbReference>
<dbReference type="InterPro" id="IPR007110">
    <property type="entry name" value="Ig-like_dom"/>
</dbReference>
<reference evidence="2" key="5">
    <citation type="submission" date="2025-09" db="UniProtKB">
        <authorList>
            <consortium name="Ensembl"/>
        </authorList>
    </citation>
    <scope>IDENTIFICATION</scope>
</reference>
<name>A0A4W3GJ61_CALMI</name>
<reference evidence="2" key="4">
    <citation type="submission" date="2025-08" db="UniProtKB">
        <authorList>
            <consortium name="Ensembl"/>
        </authorList>
    </citation>
    <scope>IDENTIFICATION</scope>
</reference>
<dbReference type="Proteomes" id="UP000314986">
    <property type="component" value="Unassembled WGS sequence"/>
</dbReference>
<evidence type="ECO:0000259" key="1">
    <source>
        <dbReference type="PROSITE" id="PS50835"/>
    </source>
</evidence>
<reference evidence="3" key="1">
    <citation type="journal article" date="2006" name="Science">
        <title>Ancient noncoding elements conserved in the human genome.</title>
        <authorList>
            <person name="Venkatesh B."/>
            <person name="Kirkness E.F."/>
            <person name="Loh Y.H."/>
            <person name="Halpern A.L."/>
            <person name="Lee A.P."/>
            <person name="Johnson J."/>
            <person name="Dandona N."/>
            <person name="Viswanathan L.D."/>
            <person name="Tay A."/>
            <person name="Venter J.C."/>
            <person name="Strausberg R.L."/>
            <person name="Brenner S."/>
        </authorList>
    </citation>
    <scope>NUCLEOTIDE SEQUENCE [LARGE SCALE GENOMIC DNA]</scope>
</reference>
<dbReference type="AlphaFoldDB" id="A0A4W3GJ61"/>
<reference evidence="3" key="3">
    <citation type="journal article" date="2014" name="Nature">
        <title>Elephant shark genome provides unique insights into gnathostome evolution.</title>
        <authorList>
            <consortium name="International Elephant Shark Genome Sequencing Consortium"/>
            <person name="Venkatesh B."/>
            <person name="Lee A.P."/>
            <person name="Ravi V."/>
            <person name="Maurya A.K."/>
            <person name="Lian M.M."/>
            <person name="Swann J.B."/>
            <person name="Ohta Y."/>
            <person name="Flajnik M.F."/>
            <person name="Sutoh Y."/>
            <person name="Kasahara M."/>
            <person name="Hoon S."/>
            <person name="Gangu V."/>
            <person name="Roy S.W."/>
            <person name="Irimia M."/>
            <person name="Korzh V."/>
            <person name="Kondrychyn I."/>
            <person name="Lim Z.W."/>
            <person name="Tay B.H."/>
            <person name="Tohari S."/>
            <person name="Kong K.W."/>
            <person name="Ho S."/>
            <person name="Lorente-Galdos B."/>
            <person name="Quilez J."/>
            <person name="Marques-Bonet T."/>
            <person name="Raney B.J."/>
            <person name="Ingham P.W."/>
            <person name="Tay A."/>
            <person name="Hillier L.W."/>
            <person name="Minx P."/>
            <person name="Boehm T."/>
            <person name="Wilson R.K."/>
            <person name="Brenner S."/>
            <person name="Warren W.C."/>
        </authorList>
    </citation>
    <scope>NUCLEOTIDE SEQUENCE [LARGE SCALE GENOMIC DNA]</scope>
</reference>
<dbReference type="SUPFAM" id="SSF48726">
    <property type="entry name" value="Immunoglobulin"/>
    <property type="match status" value="1"/>
</dbReference>